<dbReference type="Gene3D" id="1.25.40.20">
    <property type="entry name" value="Ankyrin repeat-containing domain"/>
    <property type="match status" value="2"/>
</dbReference>
<proteinExistence type="predicted"/>
<dbReference type="InterPro" id="IPR036770">
    <property type="entry name" value="Ankyrin_rpt-contain_sf"/>
</dbReference>
<reference evidence="3" key="1">
    <citation type="submission" date="2022-07" db="EMBL/GenBank/DDBJ databases">
        <title>Phylogenomic reconstructions and comparative analyses of Kickxellomycotina fungi.</title>
        <authorList>
            <person name="Reynolds N.K."/>
            <person name="Stajich J.E."/>
            <person name="Barry K."/>
            <person name="Grigoriev I.V."/>
            <person name="Crous P."/>
            <person name="Smith M.E."/>
        </authorList>
    </citation>
    <scope>NUCLEOTIDE SEQUENCE</scope>
    <source>
        <strain evidence="3">BCRC 34381</strain>
    </source>
</reference>
<dbReference type="SMART" id="SM00248">
    <property type="entry name" value="ANK"/>
    <property type="match status" value="4"/>
</dbReference>
<dbReference type="SUPFAM" id="SSF51695">
    <property type="entry name" value="PLC-like phosphodiesterases"/>
    <property type="match status" value="1"/>
</dbReference>
<dbReference type="PANTHER" id="PTHR22958">
    <property type="entry name" value="GLYCEROPHOSPHORYL DIESTER PHOSPHODIESTERASE"/>
    <property type="match status" value="1"/>
</dbReference>
<feature type="domain" description="GP-PDE" evidence="2">
    <location>
        <begin position="643"/>
        <end position="937"/>
    </location>
</feature>
<dbReference type="GO" id="GO:0046475">
    <property type="term" value="P:glycerophospholipid catabolic process"/>
    <property type="evidence" value="ECO:0007669"/>
    <property type="project" value="TreeGrafter"/>
</dbReference>
<accession>A0A9W8D0B1</accession>
<dbReference type="CDD" id="cd08572">
    <property type="entry name" value="GDPD_GDE5_like"/>
    <property type="match status" value="1"/>
</dbReference>
<dbReference type="EMBL" id="JANBOI010000173">
    <property type="protein sequence ID" value="KAJ1733031.1"/>
    <property type="molecule type" value="Genomic_DNA"/>
</dbReference>
<evidence type="ECO:0000313" key="4">
    <source>
        <dbReference type="Proteomes" id="UP001143981"/>
    </source>
</evidence>
<organism evidence="3 4">
    <name type="scientific">Coemansia biformis</name>
    <dbReference type="NCBI Taxonomy" id="1286918"/>
    <lineage>
        <taxon>Eukaryota</taxon>
        <taxon>Fungi</taxon>
        <taxon>Fungi incertae sedis</taxon>
        <taxon>Zoopagomycota</taxon>
        <taxon>Kickxellomycotina</taxon>
        <taxon>Kickxellomycetes</taxon>
        <taxon>Kickxellales</taxon>
        <taxon>Kickxellaceae</taxon>
        <taxon>Coemansia</taxon>
    </lineage>
</organism>
<dbReference type="Pfam" id="PF03009">
    <property type="entry name" value="GDPD"/>
    <property type="match status" value="1"/>
</dbReference>
<keyword evidence="4" id="KW-1185">Reference proteome</keyword>
<protein>
    <submittedName>
        <fullName evidence="3">Glycerophosphocholine phosphodiesterase</fullName>
        <ecNumber evidence="3">3.1.4.46</ecNumber>
    </submittedName>
</protein>
<name>A0A9W8D0B1_9FUNG</name>
<sequence>MSDARFDQYRLGPRFYRYDIVNAVANAVLATIEYSEDLEHAVREVSANMAAVDAMSSAARLGQVAEQLEGLERKIEGLVRYGWAIQREWELYVLTPEATRVVGAGMFPADYLCGLYPRRAALRQALACVRARAAEASLAQTPAPPAGAMADPAVWSTEYMLEKAKAERSKKRRADAWLDAVHAPLTTATDVHGRTVLHYAAQSADDVSWLKRLNLADVQALRQVSSVRRQPSLAARDVAGDSALTIAARAGNAAAVRYIVNESGVDAAAASLADAAVAAFVEGHHESASAVVERLTAFPDKVALVMRMSMFYGLGGLYNAMCVALTAAGARAYMGAEAALEQSARSTVGGELLHLATLGGREEMVKAALKQGILRSPAFNAHARDDAGLTALDIANYMGFRACADELLAFSAAYDAPVYNGMHAEHHALQPPPPAPCPASPAPPGTSAVFVTLGASDERRNERLPPLTLDAAALQSALDAAGLPRSAHLLLRIEAQQGTGSAASAGARAYVVDAAALLEPTAAVQEWLPPALLYTACPERTVLRLDLIVLADHALAPHLEPRIVAQAAVALPPTFVPEYSEGMPGQFIPQCLTGGNYLHAALLSAATGDVVGEANMEAVVSTPHAGRPREREGAREWLQPGRTLIYGHRGSGMNCPPAERPGRLQLGENTVLSMEQAARDGAAAVEFDVQLTRDLTPVVYHDWIVAETGFETPVNALALAQFMALNPRGRALRTQRSCSDLTSPPAPPPILANSAETVQAPFATMRELFDELPAGVGFDIEVKYPMPDEADGVGMSASFEINLFVDRILDVVYAAAPRPLVFTSFHPDICLLLAHKARGDFPIMLLTDAGMSAMADRRCNSVDVAVRLCKWAGLAGVVSHVGPIAQSPRVAALVRRHNLALATYGDLNNHPEHVQLQQAYGVDVVIADDVRGALAAVRGRQ</sequence>
<dbReference type="PANTHER" id="PTHR22958:SF1">
    <property type="entry name" value="GLYCEROPHOSPHOCHOLINE PHOSPHODIESTERASE GPCPD1"/>
    <property type="match status" value="1"/>
</dbReference>
<dbReference type="Gene3D" id="3.20.20.190">
    <property type="entry name" value="Phosphatidylinositol (PI) phosphodiesterase"/>
    <property type="match status" value="1"/>
</dbReference>
<dbReference type="InterPro" id="IPR002110">
    <property type="entry name" value="Ankyrin_rpt"/>
</dbReference>
<dbReference type="InterPro" id="IPR030395">
    <property type="entry name" value="GP_PDE_dom"/>
</dbReference>
<dbReference type="OrthoDB" id="197419at2759"/>
<dbReference type="PROSITE" id="PS51704">
    <property type="entry name" value="GP_PDE"/>
    <property type="match status" value="1"/>
</dbReference>
<dbReference type="InterPro" id="IPR017946">
    <property type="entry name" value="PLC-like_Pdiesterase_TIM-brl"/>
</dbReference>
<dbReference type="SUPFAM" id="SSF48403">
    <property type="entry name" value="Ankyrin repeat"/>
    <property type="match status" value="1"/>
</dbReference>
<dbReference type="GO" id="GO:0008889">
    <property type="term" value="F:glycerophosphodiester phosphodiesterase activity"/>
    <property type="evidence" value="ECO:0007669"/>
    <property type="project" value="UniProtKB-EC"/>
</dbReference>
<dbReference type="Proteomes" id="UP001143981">
    <property type="component" value="Unassembled WGS sequence"/>
</dbReference>
<keyword evidence="1 3" id="KW-0378">Hydrolase</keyword>
<comment type="caution">
    <text evidence="3">The sequence shown here is derived from an EMBL/GenBank/DDBJ whole genome shotgun (WGS) entry which is preliminary data.</text>
</comment>
<dbReference type="EC" id="3.1.4.46" evidence="3"/>
<dbReference type="AlphaFoldDB" id="A0A9W8D0B1"/>
<dbReference type="InterPro" id="IPR051578">
    <property type="entry name" value="GDPD"/>
</dbReference>
<evidence type="ECO:0000259" key="2">
    <source>
        <dbReference type="PROSITE" id="PS51704"/>
    </source>
</evidence>
<gene>
    <name evidence="3" type="primary">GDE1</name>
    <name evidence="3" type="ORF">LPJ61_001758</name>
</gene>
<evidence type="ECO:0000313" key="3">
    <source>
        <dbReference type="EMBL" id="KAJ1733031.1"/>
    </source>
</evidence>
<evidence type="ECO:0000256" key="1">
    <source>
        <dbReference type="ARBA" id="ARBA00022801"/>
    </source>
</evidence>